<keyword evidence="2" id="KW-0418">Kinase</keyword>
<dbReference type="Gene3D" id="2.60.40.2380">
    <property type="match status" value="1"/>
</dbReference>
<dbReference type="EMBL" id="PIET01000315">
    <property type="protein sequence ID" value="PLM63770.1"/>
    <property type="molecule type" value="Genomic_DNA"/>
</dbReference>
<reference evidence="2 3" key="2">
    <citation type="submission" date="2018-01" db="EMBL/GenBank/DDBJ databases">
        <title>Genomic study of Klebsiella pneumoniae.</title>
        <authorList>
            <person name="Yang Y."/>
            <person name="Bicalho R."/>
        </authorList>
    </citation>
    <scope>NUCLEOTIDE SEQUENCE [LARGE SCALE GENOMIC DNA]</scope>
    <source>
        <strain evidence="2 3">A2</strain>
    </source>
</reference>
<dbReference type="Proteomes" id="UP000234661">
    <property type="component" value="Unassembled WGS sequence"/>
</dbReference>
<keyword evidence="2" id="KW-0808">Transferase</keyword>
<name>A0A2J4ZL65_9ENTR</name>
<gene>
    <name evidence="2" type="ORF">CWM85_12655</name>
</gene>
<dbReference type="Pfam" id="PF07696">
    <property type="entry name" value="7TMR-DISMED2"/>
    <property type="match status" value="1"/>
</dbReference>
<accession>A0A2J4ZL65</accession>
<feature type="non-terminal residue" evidence="2">
    <location>
        <position position="194"/>
    </location>
</feature>
<dbReference type="InterPro" id="IPR011622">
    <property type="entry name" value="7TMR_DISM_rcpt_extracell_dom2"/>
</dbReference>
<organism evidence="2 3">
    <name type="scientific">Klebsiella michiganensis</name>
    <dbReference type="NCBI Taxonomy" id="1134687"/>
    <lineage>
        <taxon>Bacteria</taxon>
        <taxon>Pseudomonadati</taxon>
        <taxon>Pseudomonadota</taxon>
        <taxon>Gammaproteobacteria</taxon>
        <taxon>Enterobacterales</taxon>
        <taxon>Enterobacteriaceae</taxon>
        <taxon>Klebsiella/Raoultella group</taxon>
        <taxon>Klebsiella</taxon>
    </lineage>
</organism>
<comment type="caution">
    <text evidence="2">The sequence shown here is derived from an EMBL/GenBank/DDBJ whole genome shotgun (WGS) entry which is preliminary data.</text>
</comment>
<evidence type="ECO:0000313" key="3">
    <source>
        <dbReference type="Proteomes" id="UP000234661"/>
    </source>
</evidence>
<dbReference type="AlphaFoldDB" id="A0A2J4ZL65"/>
<dbReference type="GO" id="GO:0016301">
    <property type="term" value="F:kinase activity"/>
    <property type="evidence" value="ECO:0007669"/>
    <property type="project" value="UniProtKB-KW"/>
</dbReference>
<evidence type="ECO:0000259" key="1">
    <source>
        <dbReference type="Pfam" id="PF07696"/>
    </source>
</evidence>
<sequence>MNRLCAFYDLIRRSRSAHFWAWCGVIIALQIGAPARAEVRQLGIDIPVYWYADASDTLTLNAFLSLPEEALKTAPLIPSFGYSTEAYWLRTSLPAALFAGEQRWLQLGPSFVDRLTVFYRPYGSDSPWRQKEFGDHASARDNDLDYRESVLILPPPPTAAGYEMVFRLQSSSTLILLATLSSPQEFVRSATLDT</sequence>
<evidence type="ECO:0000313" key="2">
    <source>
        <dbReference type="EMBL" id="PLM63770.1"/>
    </source>
</evidence>
<protein>
    <submittedName>
        <fullName evidence="2">Histidine kinase</fullName>
    </submittedName>
</protein>
<feature type="domain" description="7TM-DISM receptor extracellular" evidence="1">
    <location>
        <begin position="48"/>
        <end position="181"/>
    </location>
</feature>
<reference evidence="2 3" key="1">
    <citation type="submission" date="2017-11" db="EMBL/GenBank/DDBJ databases">
        <authorList>
            <person name="Han C.G."/>
        </authorList>
    </citation>
    <scope>NUCLEOTIDE SEQUENCE [LARGE SCALE GENOMIC DNA]</scope>
    <source>
        <strain evidence="2 3">A2</strain>
    </source>
</reference>
<proteinExistence type="predicted"/>